<evidence type="ECO:0000313" key="6">
    <source>
        <dbReference type="Proteomes" id="UP001604277"/>
    </source>
</evidence>
<reference evidence="6" key="1">
    <citation type="submission" date="2024-07" db="EMBL/GenBank/DDBJ databases">
        <title>Two chromosome-level genome assemblies of Korean endemic species Abeliophyllum distichum and Forsythia ovata (Oleaceae).</title>
        <authorList>
            <person name="Jang H."/>
        </authorList>
    </citation>
    <scope>NUCLEOTIDE SEQUENCE [LARGE SCALE GENOMIC DNA]</scope>
</reference>
<keyword evidence="3" id="KW-0804">Transcription</keyword>
<feature type="domain" description="Transcription factor CBF/NF-Y/archaeal histone" evidence="4">
    <location>
        <begin position="51"/>
        <end position="77"/>
    </location>
</feature>
<dbReference type="AlphaFoldDB" id="A0ABD1PYZ4"/>
<dbReference type="EMBL" id="JBFOLJ010000016">
    <property type="protein sequence ID" value="KAL2469138.1"/>
    <property type="molecule type" value="Genomic_DNA"/>
</dbReference>
<name>A0ABD1PYZ4_9LAMI</name>
<comment type="caution">
    <text evidence="5">The sequence shown here is derived from an EMBL/GenBank/DDBJ whole genome shotgun (WGS) entry which is preliminary data.</text>
</comment>
<comment type="similarity">
    <text evidence="1">Belongs to the NFYB/HAP3 subunit family.</text>
</comment>
<dbReference type="PANTHER" id="PTHR11064">
    <property type="entry name" value="CCAAT-BINDING TRANSCRIPTION FACTOR-RELATED"/>
    <property type="match status" value="1"/>
</dbReference>
<evidence type="ECO:0000256" key="3">
    <source>
        <dbReference type="ARBA" id="ARBA00023163"/>
    </source>
</evidence>
<keyword evidence="2" id="KW-0805">Transcription regulation</keyword>
<sequence length="121" mass="14405">MPIDLYKGNTITDLVTPLVIGSGRNDPNHRIPRQTYMREQDQYVPIANVIRIMLEANERCHQEHRKTITPEDVLYAMERLGFENYLEPLIFFMNKHQAQEMERNSRRAEPFTRRTINFVQS</sequence>
<dbReference type="Gene3D" id="1.10.20.10">
    <property type="entry name" value="Histone, subunit A"/>
    <property type="match status" value="1"/>
</dbReference>
<evidence type="ECO:0000256" key="2">
    <source>
        <dbReference type="ARBA" id="ARBA00023015"/>
    </source>
</evidence>
<gene>
    <name evidence="5" type="ORF">Fot_50714</name>
</gene>
<organism evidence="5 6">
    <name type="scientific">Forsythia ovata</name>
    <dbReference type="NCBI Taxonomy" id="205694"/>
    <lineage>
        <taxon>Eukaryota</taxon>
        <taxon>Viridiplantae</taxon>
        <taxon>Streptophyta</taxon>
        <taxon>Embryophyta</taxon>
        <taxon>Tracheophyta</taxon>
        <taxon>Spermatophyta</taxon>
        <taxon>Magnoliopsida</taxon>
        <taxon>eudicotyledons</taxon>
        <taxon>Gunneridae</taxon>
        <taxon>Pentapetalae</taxon>
        <taxon>asterids</taxon>
        <taxon>lamiids</taxon>
        <taxon>Lamiales</taxon>
        <taxon>Oleaceae</taxon>
        <taxon>Forsythieae</taxon>
        <taxon>Forsythia</taxon>
    </lineage>
</organism>
<dbReference type="Proteomes" id="UP001604277">
    <property type="component" value="Unassembled WGS sequence"/>
</dbReference>
<evidence type="ECO:0000313" key="5">
    <source>
        <dbReference type="EMBL" id="KAL2469138.1"/>
    </source>
</evidence>
<keyword evidence="6" id="KW-1185">Reference proteome</keyword>
<dbReference type="Pfam" id="PF00808">
    <property type="entry name" value="CBFD_NFYB_HMF"/>
    <property type="match status" value="1"/>
</dbReference>
<proteinExistence type="inferred from homology"/>
<dbReference type="InterPro" id="IPR027113">
    <property type="entry name" value="Transc_fact_NFYB/HAP3"/>
</dbReference>
<evidence type="ECO:0000259" key="4">
    <source>
        <dbReference type="Pfam" id="PF00808"/>
    </source>
</evidence>
<dbReference type="PANTHER" id="PTHR11064:SF115">
    <property type="entry name" value="NUCLEAR TRANSCRIPTION FACTOR Y SUBUNIT B-9"/>
    <property type="match status" value="1"/>
</dbReference>
<protein>
    <submittedName>
        <fullName evidence="5">Nuclear transcription factor Y subunit B-9</fullName>
    </submittedName>
</protein>
<dbReference type="PRINTS" id="PR00615">
    <property type="entry name" value="CCAATSUBUNTA"/>
</dbReference>
<accession>A0ABD1PYZ4</accession>
<dbReference type="InterPro" id="IPR009072">
    <property type="entry name" value="Histone-fold"/>
</dbReference>
<dbReference type="SUPFAM" id="SSF47113">
    <property type="entry name" value="Histone-fold"/>
    <property type="match status" value="1"/>
</dbReference>
<evidence type="ECO:0000256" key="1">
    <source>
        <dbReference type="ARBA" id="ARBA00009053"/>
    </source>
</evidence>
<dbReference type="InterPro" id="IPR003958">
    <property type="entry name" value="CBFA_NFYB_domain"/>
</dbReference>